<dbReference type="PANTHER" id="PTHR39767:SF2">
    <property type="entry name" value="CHROMOSOME UNDETERMINED SCAFFOLD_1, WHOLE GENOME SHOTGUN SEQUENCE"/>
    <property type="match status" value="1"/>
</dbReference>
<gene>
    <name evidence="2" type="ORF">NSCI0253_LOCUS46186</name>
</gene>
<sequence length="247" mass="27143">MALRWPSQVLFLGLQTLADPSGLYILGDNPQVAFGSDFGALSVKGDALELTEGLAAVSLSPKLTQLPKVTVNGQVHAETLLVDSKLQWRLLDYASFEEDEHAEHWTRQETSFCGSPQDRFLGGHCQFAAGNVSRRVLTLPPHSKVKVSARVHFLDKWEGEAVTLSVDDRPVWSQSHDWCPGFMHWMCSKYGINSCGRDLPDRLSAKVEATIMHSGPEIGLTFGSSLAPSTDPCYTSWGVDDVSLEIL</sequence>
<dbReference type="EMBL" id="HBFQ01065070">
    <property type="protein sequence ID" value="CAD8871829.1"/>
    <property type="molecule type" value="Transcribed_RNA"/>
</dbReference>
<reference evidence="2" key="1">
    <citation type="submission" date="2021-01" db="EMBL/GenBank/DDBJ databases">
        <authorList>
            <person name="Corre E."/>
            <person name="Pelletier E."/>
            <person name="Niang G."/>
            <person name="Scheremetjew M."/>
            <person name="Finn R."/>
            <person name="Kale V."/>
            <person name="Holt S."/>
            <person name="Cochrane G."/>
            <person name="Meng A."/>
            <person name="Brown T."/>
            <person name="Cohen L."/>
        </authorList>
    </citation>
    <scope>NUCLEOTIDE SEQUENCE</scope>
</reference>
<organism evidence="2">
    <name type="scientific">Noctiluca scintillans</name>
    <name type="common">Sea sparkle</name>
    <name type="synonym">Red tide dinoflagellate</name>
    <dbReference type="NCBI Taxonomy" id="2966"/>
    <lineage>
        <taxon>Eukaryota</taxon>
        <taxon>Sar</taxon>
        <taxon>Alveolata</taxon>
        <taxon>Dinophyceae</taxon>
        <taxon>Noctilucales</taxon>
        <taxon>Noctilucaceae</taxon>
        <taxon>Noctiluca</taxon>
    </lineage>
</organism>
<protein>
    <submittedName>
        <fullName evidence="2">Uncharacterized protein</fullName>
    </submittedName>
</protein>
<feature type="chain" id="PRO_5030589036" evidence="1">
    <location>
        <begin position="19"/>
        <end position="247"/>
    </location>
</feature>
<evidence type="ECO:0000256" key="1">
    <source>
        <dbReference type="SAM" id="SignalP"/>
    </source>
</evidence>
<feature type="signal peptide" evidence="1">
    <location>
        <begin position="1"/>
        <end position="18"/>
    </location>
</feature>
<dbReference type="AlphaFoldDB" id="A0A7S1B238"/>
<accession>A0A7S1B238</accession>
<dbReference type="PANTHER" id="PTHR39767">
    <property type="entry name" value="CALCIUM/CALMODULIN-BINDING MEMBRANE PROTEIN PCM4-RELATED"/>
    <property type="match status" value="1"/>
</dbReference>
<proteinExistence type="predicted"/>
<evidence type="ECO:0000313" key="2">
    <source>
        <dbReference type="EMBL" id="CAD8871829.1"/>
    </source>
</evidence>
<name>A0A7S1B238_NOCSC</name>
<keyword evidence="1" id="KW-0732">Signal</keyword>